<sequence>MIERLISLILLSTLSVTEMNEVPQQISLTVVKLGDNVTLTCALSGSDTKLFYWFKLNFGYMIQTVTKGTLVTKGNLVTVSFNGQFNNSRFSATKVGNVLSLTIRNVSKEDEATYFCQAGSSQNISFTNGTILAVNGPKIPQKSITVKQTPDVESVHLSEPKTLQCSLLSKDKNGKHQSPNEEKVHWFKGVAESHPGIIYHGSIKNKEDGRCDYSLSKTITNSPGAWMDYCALVTCGEILFGKRTKVEIEFPVVTVLGALLTCSVLVNFAIFTRLILSGENQCKGKAPVFNDVGQERSSANQISDEEGEEVELNYVALDFPSRKSSRWKSKESPECTIYSGIREGL</sequence>
<dbReference type="RefSeq" id="XP_019218402.1">
    <property type="nucleotide sequence ID" value="XM_019362857.2"/>
</dbReference>
<dbReference type="OrthoDB" id="8947657at2759"/>
<protein>
    <submittedName>
        <fullName evidence="10">Uncharacterized LOC109203481</fullName>
    </submittedName>
</protein>
<dbReference type="KEGG" id="onl:109203481"/>
<dbReference type="Gene3D" id="2.60.40.10">
    <property type="entry name" value="Immunoglobulins"/>
    <property type="match status" value="2"/>
</dbReference>
<evidence type="ECO:0000313" key="11">
    <source>
        <dbReference type="Proteomes" id="UP000005207"/>
    </source>
</evidence>
<keyword evidence="11" id="KW-1185">Reference proteome</keyword>
<evidence type="ECO:0000313" key="10">
    <source>
        <dbReference type="Ensembl" id="ENSONIP00000079283.1"/>
    </source>
</evidence>
<dbReference type="SMART" id="SM00406">
    <property type="entry name" value="IGv"/>
    <property type="match status" value="1"/>
</dbReference>
<dbReference type="PANTHER" id="PTHR19433:SF127">
    <property type="entry name" value="NITR9"/>
    <property type="match status" value="1"/>
</dbReference>
<evidence type="ECO:0000256" key="8">
    <source>
        <dbReference type="SAM" id="SignalP"/>
    </source>
</evidence>
<dbReference type="GO" id="GO:0002376">
    <property type="term" value="P:immune system process"/>
    <property type="evidence" value="ECO:0007669"/>
    <property type="project" value="UniProtKB-KW"/>
</dbReference>
<dbReference type="GO" id="GO:0005886">
    <property type="term" value="C:plasma membrane"/>
    <property type="evidence" value="ECO:0007669"/>
    <property type="project" value="UniProtKB-SubCell"/>
</dbReference>
<evidence type="ECO:0000256" key="6">
    <source>
        <dbReference type="ARBA" id="ARBA00023157"/>
    </source>
</evidence>
<evidence type="ECO:0000256" key="4">
    <source>
        <dbReference type="ARBA" id="ARBA00022859"/>
    </source>
</evidence>
<dbReference type="InParanoid" id="A0A669F8D3"/>
<evidence type="ECO:0000256" key="2">
    <source>
        <dbReference type="ARBA" id="ARBA00022475"/>
    </source>
</evidence>
<reference evidence="11" key="1">
    <citation type="submission" date="2012-01" db="EMBL/GenBank/DDBJ databases">
        <title>The Genome Sequence of Oreochromis niloticus (Nile Tilapia).</title>
        <authorList>
            <consortium name="Broad Institute Genome Assembly Team"/>
            <consortium name="Broad Institute Sequencing Platform"/>
            <person name="Di Palma F."/>
            <person name="Johnson J."/>
            <person name="Lander E.S."/>
            <person name="Lindblad-Toh K."/>
        </authorList>
    </citation>
    <scope>NUCLEOTIDE SEQUENCE [LARGE SCALE GENOMIC DNA]</scope>
</reference>
<dbReference type="GO" id="GO:0009617">
    <property type="term" value="P:response to bacterium"/>
    <property type="evidence" value="ECO:0007669"/>
    <property type="project" value="TreeGrafter"/>
</dbReference>
<dbReference type="Pfam" id="PF07686">
    <property type="entry name" value="V-set"/>
    <property type="match status" value="1"/>
</dbReference>
<evidence type="ECO:0000259" key="9">
    <source>
        <dbReference type="PROSITE" id="PS50835"/>
    </source>
</evidence>
<dbReference type="PROSITE" id="PS50835">
    <property type="entry name" value="IG_LIKE"/>
    <property type="match status" value="1"/>
</dbReference>
<dbReference type="InterPro" id="IPR052051">
    <property type="entry name" value="TCR_complex_component"/>
</dbReference>
<proteinExistence type="predicted"/>
<dbReference type="InterPro" id="IPR003599">
    <property type="entry name" value="Ig_sub"/>
</dbReference>
<keyword evidence="5" id="KW-0472">Membrane</keyword>
<dbReference type="GeneID" id="109203481"/>
<dbReference type="SMART" id="SM00409">
    <property type="entry name" value="IG"/>
    <property type="match status" value="1"/>
</dbReference>
<dbReference type="AlphaFoldDB" id="A0A669F8D3"/>
<keyword evidence="6" id="KW-1015">Disulfide bond</keyword>
<keyword evidence="4" id="KW-0391">Immunity</keyword>
<dbReference type="InterPro" id="IPR013106">
    <property type="entry name" value="Ig_V-set"/>
</dbReference>
<dbReference type="GeneTree" id="ENSGT01030000234530"/>
<dbReference type="Proteomes" id="UP000005207">
    <property type="component" value="Linkage group LG2"/>
</dbReference>
<feature type="chain" id="PRO_5025636481" evidence="8">
    <location>
        <begin position="20"/>
        <end position="345"/>
    </location>
</feature>
<evidence type="ECO:0000256" key="7">
    <source>
        <dbReference type="ARBA" id="ARBA00023180"/>
    </source>
</evidence>
<keyword evidence="2" id="KW-1003">Cell membrane</keyword>
<keyword evidence="7" id="KW-0325">Glycoprotein</keyword>
<keyword evidence="3 8" id="KW-0732">Signal</keyword>
<feature type="signal peptide" evidence="8">
    <location>
        <begin position="1"/>
        <end position="19"/>
    </location>
</feature>
<evidence type="ECO:0000256" key="3">
    <source>
        <dbReference type="ARBA" id="ARBA00022729"/>
    </source>
</evidence>
<reference evidence="10" key="2">
    <citation type="submission" date="2025-08" db="UniProtKB">
        <authorList>
            <consortium name="Ensembl"/>
        </authorList>
    </citation>
    <scope>IDENTIFICATION</scope>
</reference>
<dbReference type="OMA" id="RSWNELY"/>
<reference evidence="10" key="3">
    <citation type="submission" date="2025-09" db="UniProtKB">
        <authorList>
            <consortium name="Ensembl"/>
        </authorList>
    </citation>
    <scope>IDENTIFICATION</scope>
</reference>
<comment type="subcellular location">
    <subcellularLocation>
        <location evidence="1">Cell membrane</location>
    </subcellularLocation>
</comment>
<dbReference type="InterPro" id="IPR036179">
    <property type="entry name" value="Ig-like_dom_sf"/>
</dbReference>
<evidence type="ECO:0000256" key="5">
    <source>
        <dbReference type="ARBA" id="ARBA00023136"/>
    </source>
</evidence>
<dbReference type="InterPro" id="IPR013783">
    <property type="entry name" value="Ig-like_fold"/>
</dbReference>
<feature type="domain" description="Ig-like" evidence="9">
    <location>
        <begin position="23"/>
        <end position="127"/>
    </location>
</feature>
<gene>
    <name evidence="10" type="primary">LOC109203481</name>
</gene>
<organism evidence="10 11">
    <name type="scientific">Oreochromis niloticus</name>
    <name type="common">Nile tilapia</name>
    <name type="synonym">Tilapia nilotica</name>
    <dbReference type="NCBI Taxonomy" id="8128"/>
    <lineage>
        <taxon>Eukaryota</taxon>
        <taxon>Metazoa</taxon>
        <taxon>Chordata</taxon>
        <taxon>Craniata</taxon>
        <taxon>Vertebrata</taxon>
        <taxon>Euteleostomi</taxon>
        <taxon>Actinopterygii</taxon>
        <taxon>Neopterygii</taxon>
        <taxon>Teleostei</taxon>
        <taxon>Neoteleostei</taxon>
        <taxon>Acanthomorphata</taxon>
        <taxon>Ovalentaria</taxon>
        <taxon>Cichlomorphae</taxon>
        <taxon>Cichliformes</taxon>
        <taxon>Cichlidae</taxon>
        <taxon>African cichlids</taxon>
        <taxon>Pseudocrenilabrinae</taxon>
        <taxon>Oreochromini</taxon>
        <taxon>Oreochromis</taxon>
    </lineage>
</organism>
<dbReference type="SMART" id="SM00408">
    <property type="entry name" value="IGc2"/>
    <property type="match status" value="1"/>
</dbReference>
<name>A0A669F8D3_ORENI</name>
<dbReference type="Ensembl" id="ENSONIT00000076397.1">
    <property type="protein sequence ID" value="ENSONIP00000079283.1"/>
    <property type="gene ID" value="ENSONIG00000038164.1"/>
</dbReference>
<dbReference type="PANTHER" id="PTHR19433">
    <property type="entry name" value="T-CELL RECEPTOR ALPHA CHAIN V REGION-RELATED"/>
    <property type="match status" value="1"/>
</dbReference>
<dbReference type="InterPro" id="IPR007110">
    <property type="entry name" value="Ig-like_dom"/>
</dbReference>
<evidence type="ECO:0000256" key="1">
    <source>
        <dbReference type="ARBA" id="ARBA00004236"/>
    </source>
</evidence>
<dbReference type="InterPro" id="IPR003598">
    <property type="entry name" value="Ig_sub2"/>
</dbReference>
<dbReference type="SUPFAM" id="SSF48726">
    <property type="entry name" value="Immunoglobulin"/>
    <property type="match status" value="2"/>
</dbReference>
<accession>A0A669F8D3</accession>